<dbReference type="AlphaFoldDB" id="A0A1G4KDG5"/>
<sequence>MIRFRSVNVRSYSSLRKLATSSLVAVDSAKCFQQSLSDNSTLAKLAKAYKTGKFGVAASNTEMFDDLNSDRSLPLVRFPKLQVFEEVQNDPKVGDWRKPATKWFRLGKKLLKMYLNGIKDTWRVFYDSRKVLQKIGNSQSIITLTYRDLEFQEIQNRIKPGSPVRLAITRRELQEIYRRQELWKLPAFFVLLLIFEETLPVICFLVPSLVPWNCLTPGAYKKLSERRIVSQSLLPFYQLPTSSPSYTPPYALELSHTTDLLKRFKMLSKTKAYLYSWSENRTRLGELLAQFHQYLVLDDWLLLQSILNTDQKTILSEKELVNAILDRQLYRPGEDLNYLTSNEIGRKMLIWRLIVYWSFRFQGTAVTGGSKTFSELWGVNNIGVLNCPGTQQLIDESILSVIEG</sequence>
<dbReference type="EMBL" id="LT598480">
    <property type="protein sequence ID" value="SCV02553.1"/>
    <property type="molecule type" value="Genomic_DNA"/>
</dbReference>
<accession>A0A1G4KDG5</accession>
<evidence type="ECO:0000313" key="2">
    <source>
        <dbReference type="Proteomes" id="UP000191144"/>
    </source>
</evidence>
<evidence type="ECO:0000313" key="1">
    <source>
        <dbReference type="EMBL" id="SCV02553.1"/>
    </source>
</evidence>
<reference evidence="2" key="1">
    <citation type="submission" date="2016-03" db="EMBL/GenBank/DDBJ databases">
        <authorList>
            <person name="Devillers Hugo."/>
        </authorList>
    </citation>
    <scope>NUCLEOTIDE SEQUENCE [LARGE SCALE GENOMIC DNA]</scope>
</reference>
<proteinExistence type="predicted"/>
<gene>
    <name evidence="1" type="ORF">LAME_0H02696G</name>
</gene>
<protein>
    <submittedName>
        <fullName evidence="1">LAME_0H02696g1_1</fullName>
    </submittedName>
</protein>
<name>A0A1G4KDG5_9SACH</name>
<dbReference type="OrthoDB" id="73691at2759"/>
<dbReference type="Proteomes" id="UP000191144">
    <property type="component" value="Chromosome H"/>
</dbReference>
<organism evidence="1 2">
    <name type="scientific">Lachancea meyersii CBS 8951</name>
    <dbReference type="NCBI Taxonomy" id="1266667"/>
    <lineage>
        <taxon>Eukaryota</taxon>
        <taxon>Fungi</taxon>
        <taxon>Dikarya</taxon>
        <taxon>Ascomycota</taxon>
        <taxon>Saccharomycotina</taxon>
        <taxon>Saccharomycetes</taxon>
        <taxon>Saccharomycetales</taxon>
        <taxon>Saccharomycetaceae</taxon>
        <taxon>Lachancea</taxon>
    </lineage>
</organism>
<keyword evidence="2" id="KW-1185">Reference proteome</keyword>